<dbReference type="EMBL" id="CYKH01001151">
    <property type="protein sequence ID" value="CUG85242.1"/>
    <property type="molecule type" value="Genomic_DNA"/>
</dbReference>
<accession>A0A0S4J639</accession>
<keyword evidence="2 3" id="KW-0812">Transmembrane</keyword>
<evidence type="ECO:0000256" key="1">
    <source>
        <dbReference type="SAM" id="MobiDB-lite"/>
    </source>
</evidence>
<keyword evidence="2" id="KW-0472">Membrane</keyword>
<reference evidence="4" key="1">
    <citation type="submission" date="2015-09" db="EMBL/GenBank/DDBJ databases">
        <authorList>
            <consortium name="Pathogen Informatics"/>
        </authorList>
    </citation>
    <scope>NUCLEOTIDE SEQUENCE [LARGE SCALE GENOMIC DNA]</scope>
    <source>
        <strain evidence="4">Lake Konstanz</strain>
    </source>
</reference>
<keyword evidence="2" id="KW-1133">Transmembrane helix</keyword>
<dbReference type="AlphaFoldDB" id="A0A0S4J639"/>
<evidence type="ECO:0000256" key="2">
    <source>
        <dbReference type="SAM" id="Phobius"/>
    </source>
</evidence>
<feature type="transmembrane region" description="Helical" evidence="2">
    <location>
        <begin position="98"/>
        <end position="123"/>
    </location>
</feature>
<feature type="compositionally biased region" description="Polar residues" evidence="1">
    <location>
        <begin position="79"/>
        <end position="88"/>
    </location>
</feature>
<dbReference type="VEuPathDB" id="TriTrypDB:BSAL_89480"/>
<dbReference type="Proteomes" id="UP000051952">
    <property type="component" value="Unassembled WGS sequence"/>
</dbReference>
<feature type="compositionally biased region" description="Gly residues" evidence="1">
    <location>
        <begin position="54"/>
        <end position="67"/>
    </location>
</feature>
<gene>
    <name evidence="3" type="ORF">BSAL_89480</name>
</gene>
<organism evidence="3 4">
    <name type="scientific">Bodo saltans</name>
    <name type="common">Flagellated protozoan</name>
    <dbReference type="NCBI Taxonomy" id="75058"/>
    <lineage>
        <taxon>Eukaryota</taxon>
        <taxon>Discoba</taxon>
        <taxon>Euglenozoa</taxon>
        <taxon>Kinetoplastea</taxon>
        <taxon>Metakinetoplastina</taxon>
        <taxon>Eubodonida</taxon>
        <taxon>Bodonidae</taxon>
        <taxon>Bodo</taxon>
    </lineage>
</organism>
<feature type="compositionally biased region" description="Low complexity" evidence="1">
    <location>
        <begin position="68"/>
        <end position="78"/>
    </location>
</feature>
<name>A0A0S4J639_BODSA</name>
<proteinExistence type="predicted"/>
<evidence type="ECO:0000313" key="4">
    <source>
        <dbReference type="Proteomes" id="UP000051952"/>
    </source>
</evidence>
<feature type="region of interest" description="Disordered" evidence="1">
    <location>
        <begin position="52"/>
        <end position="93"/>
    </location>
</feature>
<keyword evidence="4" id="KW-1185">Reference proteome</keyword>
<protein>
    <submittedName>
        <fullName evidence="3">Transmembrane protein, putative</fullName>
    </submittedName>
</protein>
<sequence length="205" mass="21508">MFCCVGIRDNQTQYAWRNYIVVGLGTSLSYQTVWFVDSVGITPPLMMTPAPSLSGGGGGTAAPGSGVGSNSSNTNTTTLVPSIGQQESSRPDDDTDHVAAILGGTLSGVVVVVGVLIAIYYLLWKPRQDAAELELAKNAASGGGAFTPLHLRGMRTGTTEKEEAYVDESHNILFEPAAGTALPLQVGEEDTLPHDLNDNDDKVTL</sequence>
<evidence type="ECO:0000313" key="3">
    <source>
        <dbReference type="EMBL" id="CUG85242.1"/>
    </source>
</evidence>